<dbReference type="Gene3D" id="3.40.1190.20">
    <property type="match status" value="1"/>
</dbReference>
<evidence type="ECO:0000256" key="3">
    <source>
        <dbReference type="ARBA" id="ARBA00022777"/>
    </source>
</evidence>
<dbReference type="InterPro" id="IPR052700">
    <property type="entry name" value="Carb_kinase_PfkB-like"/>
</dbReference>
<evidence type="ECO:0000256" key="2">
    <source>
        <dbReference type="ARBA" id="ARBA00022679"/>
    </source>
</evidence>
<dbReference type="PANTHER" id="PTHR43320">
    <property type="entry name" value="SUGAR KINASE"/>
    <property type="match status" value="1"/>
</dbReference>
<proteinExistence type="inferred from homology"/>
<feature type="domain" description="Carbohydrate kinase PfkB" evidence="4">
    <location>
        <begin position="108"/>
        <end position="171"/>
    </location>
</feature>
<dbReference type="AlphaFoldDB" id="A0AAE4HXA3"/>
<evidence type="ECO:0000256" key="1">
    <source>
        <dbReference type="ARBA" id="ARBA00010688"/>
    </source>
</evidence>
<comment type="similarity">
    <text evidence="1">Belongs to the carbohydrate kinase PfkB family.</text>
</comment>
<evidence type="ECO:0000313" key="5">
    <source>
        <dbReference type="EMBL" id="MDT2731748.1"/>
    </source>
</evidence>
<gene>
    <name evidence="5" type="ORF">P7G31_05755</name>
</gene>
<name>A0AAE4HXA3_9STRE</name>
<keyword evidence="3 5" id="KW-0418">Kinase</keyword>
<dbReference type="GO" id="GO:0016301">
    <property type="term" value="F:kinase activity"/>
    <property type="evidence" value="ECO:0007669"/>
    <property type="project" value="UniProtKB-KW"/>
</dbReference>
<dbReference type="Pfam" id="PF00294">
    <property type="entry name" value="PfkB"/>
    <property type="match status" value="1"/>
</dbReference>
<accession>A0AAE4HXA3</accession>
<dbReference type="EMBL" id="JARQAG010000006">
    <property type="protein sequence ID" value="MDT2731748.1"/>
    <property type="molecule type" value="Genomic_DNA"/>
</dbReference>
<organism evidence="5 6">
    <name type="scientific">Streptococcus parauberis</name>
    <dbReference type="NCBI Taxonomy" id="1348"/>
    <lineage>
        <taxon>Bacteria</taxon>
        <taxon>Bacillati</taxon>
        <taxon>Bacillota</taxon>
        <taxon>Bacilli</taxon>
        <taxon>Lactobacillales</taxon>
        <taxon>Streptococcaceae</taxon>
        <taxon>Streptococcus</taxon>
    </lineage>
</organism>
<dbReference type="PANTHER" id="PTHR43320:SF2">
    <property type="entry name" value="2-DEHYDRO-3-DEOXYGLUCONOKINASE_2-DEHYDRO-3-DEOXYGALACTONOKINASE"/>
    <property type="match status" value="1"/>
</dbReference>
<protein>
    <submittedName>
        <fullName evidence="5">PfkB family carbohydrate kinase</fullName>
    </submittedName>
</protein>
<dbReference type="SUPFAM" id="SSF53613">
    <property type="entry name" value="Ribokinase-like"/>
    <property type="match status" value="1"/>
</dbReference>
<reference evidence="5" key="1">
    <citation type="submission" date="2023-03" db="EMBL/GenBank/DDBJ databases">
        <authorList>
            <person name="Shen W."/>
            <person name="Cai J."/>
        </authorList>
    </citation>
    <scope>NUCLEOTIDE SEQUENCE</scope>
    <source>
        <strain evidence="5">P82-2</strain>
    </source>
</reference>
<evidence type="ECO:0000313" key="6">
    <source>
        <dbReference type="Proteomes" id="UP001180515"/>
    </source>
</evidence>
<dbReference type="Proteomes" id="UP001180515">
    <property type="component" value="Unassembled WGS sequence"/>
</dbReference>
<evidence type="ECO:0000259" key="4">
    <source>
        <dbReference type="Pfam" id="PF00294"/>
    </source>
</evidence>
<keyword evidence="2" id="KW-0808">Transferase</keyword>
<comment type="caution">
    <text evidence="5">The sequence shown here is derived from an EMBL/GenBank/DDBJ whole genome shotgun (WGS) entry which is preliminary data.</text>
</comment>
<sequence length="192" mass="21642">MRTITETLVNEAKKRGILISLDLNFRSHLISVLEAKKLFSHFAESVDICFGIEPLMLDENDLILFNRDSASESDIKSRMASLTEKYGFKTIFHTSRSQDEYGHNNYLAYLYQDNSQFELSKKITTQLIERVGSGDAFVAGALYQLIQDRPAAETVDFAVASASLKCTIPGDNMFETVDTVNRVLNLSKDIVR</sequence>
<dbReference type="InterPro" id="IPR029056">
    <property type="entry name" value="Ribokinase-like"/>
</dbReference>
<dbReference type="InterPro" id="IPR011611">
    <property type="entry name" value="PfkB_dom"/>
</dbReference>